<evidence type="ECO:0000256" key="1">
    <source>
        <dbReference type="SAM" id="Phobius"/>
    </source>
</evidence>
<accession>A0A7S3ZA15</accession>
<sequence>MFLGIRDRRRRRLRHACENTEIECLVRRGSSSERPKVLKPIFRQEPLAGILAWLALATVAMLALANIRHQTILAQAAQGGIGKNLARNAGVIAGGKVGPQRLCISQAVTSAEWERCLRFGLQKDNFKTATSNRRLSPYRTRMKPFQDLI</sequence>
<organism evidence="2">
    <name type="scientific">Lotharella globosa</name>
    <dbReference type="NCBI Taxonomy" id="91324"/>
    <lineage>
        <taxon>Eukaryota</taxon>
        <taxon>Sar</taxon>
        <taxon>Rhizaria</taxon>
        <taxon>Cercozoa</taxon>
        <taxon>Chlorarachniophyceae</taxon>
        <taxon>Lotharella</taxon>
    </lineage>
</organism>
<keyword evidence="1" id="KW-1133">Transmembrane helix</keyword>
<gene>
    <name evidence="2" type="ORF">LGLO00237_LOCUS28489</name>
</gene>
<proteinExistence type="predicted"/>
<feature type="transmembrane region" description="Helical" evidence="1">
    <location>
        <begin position="46"/>
        <end position="65"/>
    </location>
</feature>
<protein>
    <submittedName>
        <fullName evidence="2">Uncharacterized protein</fullName>
    </submittedName>
</protein>
<name>A0A7S3ZA15_9EUKA</name>
<reference evidence="2" key="1">
    <citation type="submission" date="2021-01" db="EMBL/GenBank/DDBJ databases">
        <authorList>
            <person name="Corre E."/>
            <person name="Pelletier E."/>
            <person name="Niang G."/>
            <person name="Scheremetjew M."/>
            <person name="Finn R."/>
            <person name="Kale V."/>
            <person name="Holt S."/>
            <person name="Cochrane G."/>
            <person name="Meng A."/>
            <person name="Brown T."/>
            <person name="Cohen L."/>
        </authorList>
    </citation>
    <scope>NUCLEOTIDE SEQUENCE</scope>
    <source>
        <strain evidence="2">CCCM811</strain>
    </source>
</reference>
<keyword evidence="1" id="KW-0812">Transmembrane</keyword>
<dbReference type="AlphaFoldDB" id="A0A7S3ZA15"/>
<keyword evidence="1" id="KW-0472">Membrane</keyword>
<dbReference type="EMBL" id="HBIV01040219">
    <property type="protein sequence ID" value="CAE0676711.1"/>
    <property type="molecule type" value="Transcribed_RNA"/>
</dbReference>
<evidence type="ECO:0000313" key="2">
    <source>
        <dbReference type="EMBL" id="CAE0676711.1"/>
    </source>
</evidence>